<evidence type="ECO:0000313" key="3">
    <source>
        <dbReference type="Proteomes" id="UP000235371"/>
    </source>
</evidence>
<dbReference type="OrthoDB" id="4540227at2759"/>
<name>A0A2J6SZI2_9HELO</name>
<feature type="region of interest" description="Disordered" evidence="1">
    <location>
        <begin position="1"/>
        <end position="36"/>
    </location>
</feature>
<gene>
    <name evidence="2" type="ORF">K444DRAFT_56390</name>
</gene>
<dbReference type="InParanoid" id="A0A2J6SZI2"/>
<feature type="compositionally biased region" description="Polar residues" evidence="1">
    <location>
        <begin position="240"/>
        <end position="255"/>
    </location>
</feature>
<dbReference type="RefSeq" id="XP_024733102.1">
    <property type="nucleotide sequence ID" value="XM_024877043.1"/>
</dbReference>
<dbReference type="PANTHER" id="PTHR35392:SF3">
    <property type="entry name" value="ZN(2)-C6 FUNGAL-TYPE DOMAIN-CONTAINING PROTEIN"/>
    <property type="match status" value="1"/>
</dbReference>
<organism evidence="2 3">
    <name type="scientific">Hyaloscypha bicolor E</name>
    <dbReference type="NCBI Taxonomy" id="1095630"/>
    <lineage>
        <taxon>Eukaryota</taxon>
        <taxon>Fungi</taxon>
        <taxon>Dikarya</taxon>
        <taxon>Ascomycota</taxon>
        <taxon>Pezizomycotina</taxon>
        <taxon>Leotiomycetes</taxon>
        <taxon>Helotiales</taxon>
        <taxon>Hyaloscyphaceae</taxon>
        <taxon>Hyaloscypha</taxon>
        <taxon>Hyaloscypha bicolor</taxon>
    </lineage>
</organism>
<dbReference type="GeneID" id="36585120"/>
<dbReference type="PANTHER" id="PTHR35392">
    <property type="entry name" value="ZN(II)2CYS6 TRANSCRIPTION FACTOR (EUROFUNG)-RELATED-RELATED"/>
    <property type="match status" value="1"/>
</dbReference>
<proteinExistence type="predicted"/>
<dbReference type="InterPro" id="IPR052973">
    <property type="entry name" value="Fungal_sec-metab_reg_TF"/>
</dbReference>
<feature type="compositionally biased region" description="Pro residues" evidence="1">
    <location>
        <begin position="10"/>
        <end position="20"/>
    </location>
</feature>
<evidence type="ECO:0000313" key="2">
    <source>
        <dbReference type="EMBL" id="PMD56198.1"/>
    </source>
</evidence>
<feature type="region of interest" description="Disordered" evidence="1">
    <location>
        <begin position="202"/>
        <end position="258"/>
    </location>
</feature>
<sequence length="697" mass="77123">MPTEKEAAPEPVPGVDPLPFAPLSSDNSSAYPNYPQDQWDLLNNHFQVGQVPQQTSNPPDNLIWPEFELDQAFLNSLGDNQGGNIPVSLYNDAYTNSVGLGHQSVVQSGAFDNWNLDQRLFAPDFGHHVPADEDIHGGFSRTSVASTIPPSLHGHIAVSGIELPLPDASFPTSQGLPPEFWELGLLPSSLLQETEVTSADVTFDPAFGTPDPLTFGDQHRAEFSPSGTGSTPSTETSVSMSGISSTPKSGGSRTSENIDHELSYSGTQSNKQPRPLTFRLNVSQSRENTGGASNSAYTLQSRLSQFHTGRVRKQFSKDRRKEIAVTRGVGACFPCRMCHVTCRPNEVTGVCMRCCSRGVSLHGLCFRLDITDCLFYRTGSAIQSGAWQNDLEWSASKAVTLKLCIPKIPGAPQISISCRPFRPGLGDKVEDYVRGEVIGEKLVSPTYAACNTQALAKEIRSKARFSGRAYVDVMETENASALVVKILRGAFTFANEHPRSILNSALDLWSCTRMNAYDRSLASEETLGQEKVSDPSSPFFDIVPIPPKLDYQCDMVGIKWQNSLAELLMKVLWKQLLKKTRDQWLEVFLVVFVMLNNVEFVYGIGKELSEQYGLHAEDGARIQQTLSTYLERWNWSAKHLRHVYKTYFKGRYPFSDSELLAVAKRQYPTEATKELVEFLSTAQEANSFQSHDQKALP</sequence>
<reference evidence="2 3" key="1">
    <citation type="submission" date="2016-04" db="EMBL/GenBank/DDBJ databases">
        <title>A degradative enzymes factory behind the ericoid mycorrhizal symbiosis.</title>
        <authorList>
            <consortium name="DOE Joint Genome Institute"/>
            <person name="Martino E."/>
            <person name="Morin E."/>
            <person name="Grelet G."/>
            <person name="Kuo A."/>
            <person name="Kohler A."/>
            <person name="Daghino S."/>
            <person name="Barry K."/>
            <person name="Choi C."/>
            <person name="Cichocki N."/>
            <person name="Clum A."/>
            <person name="Copeland A."/>
            <person name="Hainaut M."/>
            <person name="Haridas S."/>
            <person name="Labutti K."/>
            <person name="Lindquist E."/>
            <person name="Lipzen A."/>
            <person name="Khouja H.-R."/>
            <person name="Murat C."/>
            <person name="Ohm R."/>
            <person name="Olson A."/>
            <person name="Spatafora J."/>
            <person name="Veneault-Fourrey C."/>
            <person name="Henrissat B."/>
            <person name="Grigoriev I."/>
            <person name="Martin F."/>
            <person name="Perotto S."/>
        </authorList>
    </citation>
    <scope>NUCLEOTIDE SEQUENCE [LARGE SCALE GENOMIC DNA]</scope>
    <source>
        <strain evidence="2 3">E</strain>
    </source>
</reference>
<feature type="compositionally biased region" description="Low complexity" evidence="1">
    <location>
        <begin position="224"/>
        <end position="239"/>
    </location>
</feature>
<dbReference type="Proteomes" id="UP000235371">
    <property type="component" value="Unassembled WGS sequence"/>
</dbReference>
<protein>
    <submittedName>
        <fullName evidence="2">Uncharacterized protein</fullName>
    </submittedName>
</protein>
<evidence type="ECO:0000256" key="1">
    <source>
        <dbReference type="SAM" id="MobiDB-lite"/>
    </source>
</evidence>
<dbReference type="EMBL" id="KZ613848">
    <property type="protein sequence ID" value="PMD56198.1"/>
    <property type="molecule type" value="Genomic_DNA"/>
</dbReference>
<keyword evidence="3" id="KW-1185">Reference proteome</keyword>
<dbReference type="AlphaFoldDB" id="A0A2J6SZI2"/>
<accession>A0A2J6SZI2</accession>
<dbReference type="STRING" id="1095630.A0A2J6SZI2"/>